<dbReference type="Gene3D" id="3.40.190.290">
    <property type="match status" value="1"/>
</dbReference>
<dbReference type="SUPFAM" id="SSF53850">
    <property type="entry name" value="Periplasmic binding protein-like II"/>
    <property type="match status" value="1"/>
</dbReference>
<dbReference type="PATRIC" id="fig|759362.5.peg.2142"/>
<evidence type="ECO:0000256" key="3">
    <source>
        <dbReference type="ARBA" id="ARBA00023125"/>
    </source>
</evidence>
<dbReference type="PANTHER" id="PTHR30579">
    <property type="entry name" value="TRANSCRIPTIONAL REGULATOR"/>
    <property type="match status" value="1"/>
</dbReference>
<dbReference type="InterPro" id="IPR000847">
    <property type="entry name" value="LysR_HTH_N"/>
</dbReference>
<proteinExistence type="inferred from homology"/>
<feature type="domain" description="HTH lysR-type" evidence="5">
    <location>
        <begin position="2"/>
        <end position="58"/>
    </location>
</feature>
<dbReference type="KEGG" id="kvl:KVU_2064"/>
<evidence type="ECO:0000256" key="4">
    <source>
        <dbReference type="ARBA" id="ARBA00023163"/>
    </source>
</evidence>
<dbReference type="InterPro" id="IPR036390">
    <property type="entry name" value="WH_DNA-bd_sf"/>
</dbReference>
<dbReference type="GO" id="GO:0003700">
    <property type="term" value="F:DNA-binding transcription factor activity"/>
    <property type="evidence" value="ECO:0007669"/>
    <property type="project" value="InterPro"/>
</dbReference>
<name>F9Y598_KETVW</name>
<accession>F9Y598</accession>
<dbReference type="AlphaFoldDB" id="F9Y598"/>
<dbReference type="eggNOG" id="COG0583">
    <property type="taxonomic scope" value="Bacteria"/>
</dbReference>
<dbReference type="NCBIfam" id="TIGR03298">
    <property type="entry name" value="argP"/>
    <property type="match status" value="1"/>
</dbReference>
<evidence type="ECO:0000313" key="7">
    <source>
        <dbReference type="Proteomes" id="UP000000692"/>
    </source>
</evidence>
<organism evidence="6 7">
    <name type="scientific">Ketogulonicigenium vulgare (strain WSH-001)</name>
    <dbReference type="NCBI Taxonomy" id="759362"/>
    <lineage>
        <taxon>Bacteria</taxon>
        <taxon>Pseudomonadati</taxon>
        <taxon>Pseudomonadota</taxon>
        <taxon>Alphaproteobacteria</taxon>
        <taxon>Rhodobacterales</taxon>
        <taxon>Roseobacteraceae</taxon>
        <taxon>Ketogulonicigenium</taxon>
    </lineage>
</organism>
<dbReference type="NCBIfam" id="NF002964">
    <property type="entry name" value="PRK03635.1"/>
    <property type="match status" value="1"/>
</dbReference>
<reference evidence="6 7" key="1">
    <citation type="journal article" date="2011" name="J. Bacteriol.">
        <title>Complete genome sequence of the industrial strain Ketogulonicigenium vulgare WSH-001.</title>
        <authorList>
            <person name="Liu L."/>
            <person name="Li Y."/>
            <person name="Zhang J."/>
            <person name="Zhou Z."/>
            <person name="Liu J."/>
            <person name="Li X."/>
            <person name="Zhou J."/>
            <person name="Du G."/>
            <person name="Wang L."/>
            <person name="Chen J."/>
        </authorList>
    </citation>
    <scope>NUCLEOTIDE SEQUENCE [LARGE SCALE GENOMIC DNA]</scope>
    <source>
        <strain evidence="6 7">WSH-001</strain>
    </source>
</reference>
<evidence type="ECO:0000256" key="2">
    <source>
        <dbReference type="ARBA" id="ARBA00023015"/>
    </source>
</evidence>
<dbReference type="Pfam" id="PF03466">
    <property type="entry name" value="LysR_substrate"/>
    <property type="match status" value="1"/>
</dbReference>
<dbReference type="InterPro" id="IPR017685">
    <property type="entry name" value="ArgP"/>
</dbReference>
<dbReference type="GO" id="GO:0003677">
    <property type="term" value="F:DNA binding"/>
    <property type="evidence" value="ECO:0007669"/>
    <property type="project" value="UniProtKB-KW"/>
</dbReference>
<dbReference type="InterPro" id="IPR050176">
    <property type="entry name" value="LTTR"/>
</dbReference>
<dbReference type="NCBIfam" id="NF009888">
    <property type="entry name" value="PRK13348.1"/>
    <property type="match status" value="1"/>
</dbReference>
<dbReference type="SUPFAM" id="SSF46785">
    <property type="entry name" value="Winged helix' DNA-binding domain"/>
    <property type="match status" value="1"/>
</dbReference>
<dbReference type="InterPro" id="IPR005119">
    <property type="entry name" value="LysR_subst-bd"/>
</dbReference>
<dbReference type="Pfam" id="PF00126">
    <property type="entry name" value="HTH_1"/>
    <property type="match status" value="1"/>
</dbReference>
<comment type="similarity">
    <text evidence="1">Belongs to the LysR transcriptional regulatory family.</text>
</comment>
<sequence>MLDYAAARAVALIVQTGSFEGAAHRLGVTPSAISQRVRHLEERLGTVLIQRGTPCLATAQGDWLCRHMEKLGMLEAELMQHLPALADGTSLPVSVHIAVNADSLGAWFLQAMAAFGQQNNTLLDIALDDQDHTSDWLRRGQVSAAVTADARAVQGCHIQFLGKMRYRATASPAYVARYFADGITPEALMRAPALRFNRKDMLQQQWAKQVFDAAPQLPTHWLPAVQGFVDAARLGIGWGMNPEVLIADDLASGRLVELVPQTPLDVPLYWQVSRLAMDGLAGLTRQIRAAAAEALI</sequence>
<gene>
    <name evidence="6" type="ordered locus">KVU_2064</name>
</gene>
<evidence type="ECO:0000256" key="1">
    <source>
        <dbReference type="ARBA" id="ARBA00009437"/>
    </source>
</evidence>
<keyword evidence="3" id="KW-0238">DNA-binding</keyword>
<protein>
    <submittedName>
        <fullName evidence="6">Transcriptional regulator protein, LysR family protein</fullName>
    </submittedName>
</protein>
<keyword evidence="2" id="KW-0805">Transcription regulation</keyword>
<dbReference type="InterPro" id="IPR036388">
    <property type="entry name" value="WH-like_DNA-bd_sf"/>
</dbReference>
<keyword evidence="4" id="KW-0804">Transcription</keyword>
<evidence type="ECO:0000313" key="6">
    <source>
        <dbReference type="EMBL" id="AEM41903.1"/>
    </source>
</evidence>
<dbReference type="RefSeq" id="WP_013385284.1">
    <property type="nucleotide sequence ID" value="NC_017384.1"/>
</dbReference>
<dbReference type="PROSITE" id="PS50931">
    <property type="entry name" value="HTH_LYSR"/>
    <property type="match status" value="1"/>
</dbReference>
<evidence type="ECO:0000259" key="5">
    <source>
        <dbReference type="PROSITE" id="PS50931"/>
    </source>
</evidence>
<dbReference type="EMBL" id="CP002018">
    <property type="protein sequence ID" value="AEM41903.1"/>
    <property type="molecule type" value="Genomic_DNA"/>
</dbReference>
<keyword evidence="7" id="KW-1185">Reference proteome</keyword>
<dbReference type="Gene3D" id="1.10.10.10">
    <property type="entry name" value="Winged helix-like DNA-binding domain superfamily/Winged helix DNA-binding domain"/>
    <property type="match status" value="1"/>
</dbReference>
<dbReference type="Proteomes" id="UP000000692">
    <property type="component" value="Chromosome"/>
</dbReference>
<dbReference type="PANTHER" id="PTHR30579:SF2">
    <property type="entry name" value="HTH-TYPE TRANSCRIPTIONAL REGULATOR ARGP"/>
    <property type="match status" value="1"/>
</dbReference>
<dbReference type="HOGENOM" id="CLU_063829_0_1_5"/>
<dbReference type="OrthoDB" id="3252676at2"/>